<dbReference type="Proteomes" id="UP000005446">
    <property type="component" value="Unassembled WGS sequence"/>
</dbReference>
<dbReference type="InParanoid" id="H0EVT8"/>
<name>H0EVT8_GLAL7</name>
<proteinExistence type="predicted"/>
<feature type="region of interest" description="Disordered" evidence="1">
    <location>
        <begin position="1"/>
        <end position="25"/>
    </location>
</feature>
<dbReference type="HOGENOM" id="CLU_1660939_0_0_1"/>
<protein>
    <submittedName>
        <fullName evidence="2">Uncharacterized protein</fullName>
    </submittedName>
</protein>
<dbReference type="AlphaFoldDB" id="H0EVT8"/>
<reference evidence="2 3" key="1">
    <citation type="journal article" date="2012" name="Eukaryot. Cell">
        <title>Genome sequence of the fungus Glarea lozoyensis: the first genome sequence of a species from the Helotiaceae family.</title>
        <authorList>
            <person name="Youssar L."/>
            <person name="Gruening B.A."/>
            <person name="Erxleben A."/>
            <person name="Guenther S."/>
            <person name="Huettel W."/>
        </authorList>
    </citation>
    <scope>NUCLEOTIDE SEQUENCE [LARGE SCALE GENOMIC DNA]</scope>
    <source>
        <strain evidence="3">ATCC 74030 / MF5533</strain>
    </source>
</reference>
<organism evidence="2 3">
    <name type="scientific">Glarea lozoyensis (strain ATCC 74030 / MF5533)</name>
    <dbReference type="NCBI Taxonomy" id="1104152"/>
    <lineage>
        <taxon>Eukaryota</taxon>
        <taxon>Fungi</taxon>
        <taxon>Dikarya</taxon>
        <taxon>Ascomycota</taxon>
        <taxon>Pezizomycotina</taxon>
        <taxon>Leotiomycetes</taxon>
        <taxon>Helotiales</taxon>
        <taxon>Helotiaceae</taxon>
        <taxon>Glarea</taxon>
    </lineage>
</organism>
<gene>
    <name evidence="2" type="ORF">M7I_6894</name>
</gene>
<evidence type="ECO:0000313" key="3">
    <source>
        <dbReference type="Proteomes" id="UP000005446"/>
    </source>
</evidence>
<accession>H0EVT8</accession>
<keyword evidence="3" id="KW-1185">Reference proteome</keyword>
<evidence type="ECO:0000256" key="1">
    <source>
        <dbReference type="SAM" id="MobiDB-lite"/>
    </source>
</evidence>
<feature type="compositionally biased region" description="Polar residues" evidence="1">
    <location>
        <begin position="89"/>
        <end position="106"/>
    </location>
</feature>
<comment type="caution">
    <text evidence="2">The sequence shown here is derived from an EMBL/GenBank/DDBJ whole genome shotgun (WGS) entry which is preliminary data.</text>
</comment>
<sequence length="159" mass="17683">MDQRGNRLGPRVVPGSEEEVEKGWTKSSNARRVDVVRAIQEPNISTVTSLTINLNKSSTVIFQIVHRDRHTAKGSQLHRKDSMLGHNHSPITENGRPTSMHGSSSPEVMRPNMIKGRTGQLQYRSPTEMTPNYSPITNSSGTYSALQQRQSTTKRSSSI</sequence>
<evidence type="ECO:0000313" key="2">
    <source>
        <dbReference type="EMBL" id="EHK97383.1"/>
    </source>
</evidence>
<feature type="compositionally biased region" description="Polar residues" evidence="1">
    <location>
        <begin position="119"/>
        <end position="146"/>
    </location>
</feature>
<feature type="region of interest" description="Disordered" evidence="1">
    <location>
        <begin position="71"/>
        <end position="159"/>
    </location>
</feature>
<feature type="compositionally biased region" description="Low complexity" evidence="1">
    <location>
        <begin position="147"/>
        <end position="159"/>
    </location>
</feature>
<dbReference type="EMBL" id="AGUE01000196">
    <property type="protein sequence ID" value="EHK97383.1"/>
    <property type="molecule type" value="Genomic_DNA"/>
</dbReference>